<dbReference type="EMBL" id="CADIJR010000039">
    <property type="protein sequence ID" value="CAB3670227.1"/>
    <property type="molecule type" value="Genomic_DNA"/>
</dbReference>
<evidence type="ECO:0000256" key="1">
    <source>
        <dbReference type="SAM" id="MobiDB-lite"/>
    </source>
</evidence>
<dbReference type="AlphaFoldDB" id="A0A6J5AHI3"/>
<dbReference type="Proteomes" id="UP000507979">
    <property type="component" value="Unassembled WGS sequence"/>
</dbReference>
<feature type="compositionally biased region" description="Polar residues" evidence="1">
    <location>
        <begin position="190"/>
        <end position="205"/>
    </location>
</feature>
<feature type="compositionally biased region" description="Pro residues" evidence="1">
    <location>
        <begin position="221"/>
        <end position="230"/>
    </location>
</feature>
<keyword evidence="3" id="KW-1185">Reference proteome</keyword>
<sequence length="260" mass="27412">MRATAPRQAAARAATRTTPWAGRLQTALVCVFLTRILYLPPTAAGSRGDTHAIQDGLRAAPGYGGDKSISDGFVQAKSGKLANAPTSLRNAPPFGAIPAATDIAVIDIAVFEIKDLNRQASANGTLRLRPPSGKSGAPLPWCSWRPALQGTGPTSLDPNTPEPRFLDIFQDYLLADDGKGPDAQRLARRGSSQIIPLYTPPSTRRLQARAPRGQLRTDPRAPAPAAPPGNPASSARSRASAGVTHRRRRCRAPAAWPAAG</sequence>
<reference evidence="2 3" key="1">
    <citation type="submission" date="2020-04" db="EMBL/GenBank/DDBJ databases">
        <authorList>
            <person name="De Canck E."/>
        </authorList>
    </citation>
    <scope>NUCLEOTIDE SEQUENCE [LARGE SCALE GENOMIC DNA]</scope>
    <source>
        <strain evidence="2 3">LMG 26845</strain>
    </source>
</reference>
<proteinExistence type="predicted"/>
<name>A0A6J5AHI3_9BURK</name>
<organism evidence="2 3">
    <name type="scientific">Achromobacter insuavis</name>
    <dbReference type="NCBI Taxonomy" id="1287735"/>
    <lineage>
        <taxon>Bacteria</taxon>
        <taxon>Pseudomonadati</taxon>
        <taxon>Pseudomonadota</taxon>
        <taxon>Betaproteobacteria</taxon>
        <taxon>Burkholderiales</taxon>
        <taxon>Alcaligenaceae</taxon>
        <taxon>Achromobacter</taxon>
    </lineage>
</organism>
<gene>
    <name evidence="2" type="ORF">LMG26845_03732</name>
</gene>
<accession>A0A6J5AHI3</accession>
<feature type="region of interest" description="Disordered" evidence="1">
    <location>
        <begin position="180"/>
        <end position="260"/>
    </location>
</feature>
<feature type="compositionally biased region" description="Low complexity" evidence="1">
    <location>
        <begin position="231"/>
        <end position="241"/>
    </location>
</feature>
<evidence type="ECO:0000313" key="2">
    <source>
        <dbReference type="EMBL" id="CAB3670227.1"/>
    </source>
</evidence>
<evidence type="ECO:0000313" key="3">
    <source>
        <dbReference type="Proteomes" id="UP000507979"/>
    </source>
</evidence>
<protein>
    <submittedName>
        <fullName evidence="2">Uncharacterized protein</fullName>
    </submittedName>
</protein>